<protein>
    <submittedName>
        <fullName evidence="1">Uncharacterized protein</fullName>
    </submittedName>
</protein>
<gene>
    <name evidence="1" type="ORF">LSAT_V11C900503410</name>
</gene>
<sequence>MSLQASRSKPRGISDILFPSFNQRFGNIAGVFKVISIAITTSVDPLEEQKKIARALRFSGTQKATVLSETLIHLSLTIFFLVTLI</sequence>
<reference evidence="1 2" key="1">
    <citation type="journal article" date="2017" name="Nat. Commun.">
        <title>Genome assembly with in vitro proximity ligation data and whole-genome triplication in lettuce.</title>
        <authorList>
            <person name="Reyes-Chin-Wo S."/>
            <person name="Wang Z."/>
            <person name="Yang X."/>
            <person name="Kozik A."/>
            <person name="Arikit S."/>
            <person name="Song C."/>
            <person name="Xia L."/>
            <person name="Froenicke L."/>
            <person name="Lavelle D.O."/>
            <person name="Truco M.J."/>
            <person name="Xia R."/>
            <person name="Zhu S."/>
            <person name="Xu C."/>
            <person name="Xu H."/>
            <person name="Xu X."/>
            <person name="Cox K."/>
            <person name="Korf I."/>
            <person name="Meyers B.C."/>
            <person name="Michelmore R.W."/>
        </authorList>
    </citation>
    <scope>NUCLEOTIDE SEQUENCE [LARGE SCALE GENOMIC DNA]</scope>
    <source>
        <strain evidence="2">cv. Salinas</strain>
        <tissue evidence="1">Seedlings</tissue>
    </source>
</reference>
<proteinExistence type="predicted"/>
<organism evidence="1 2">
    <name type="scientific">Lactuca sativa</name>
    <name type="common">Garden lettuce</name>
    <dbReference type="NCBI Taxonomy" id="4236"/>
    <lineage>
        <taxon>Eukaryota</taxon>
        <taxon>Viridiplantae</taxon>
        <taxon>Streptophyta</taxon>
        <taxon>Embryophyta</taxon>
        <taxon>Tracheophyta</taxon>
        <taxon>Spermatophyta</taxon>
        <taxon>Magnoliopsida</taxon>
        <taxon>eudicotyledons</taxon>
        <taxon>Gunneridae</taxon>
        <taxon>Pentapetalae</taxon>
        <taxon>asterids</taxon>
        <taxon>campanulids</taxon>
        <taxon>Asterales</taxon>
        <taxon>Asteraceae</taxon>
        <taxon>Cichorioideae</taxon>
        <taxon>Cichorieae</taxon>
        <taxon>Lactucinae</taxon>
        <taxon>Lactuca</taxon>
    </lineage>
</organism>
<dbReference type="Proteomes" id="UP000235145">
    <property type="component" value="Unassembled WGS sequence"/>
</dbReference>
<keyword evidence="2" id="KW-1185">Reference proteome</keyword>
<accession>A0A9R1UFR4</accession>
<dbReference type="EMBL" id="NBSK02000009">
    <property type="protein sequence ID" value="KAJ0186343.1"/>
    <property type="molecule type" value="Genomic_DNA"/>
</dbReference>
<comment type="caution">
    <text evidence="1">The sequence shown here is derived from an EMBL/GenBank/DDBJ whole genome shotgun (WGS) entry which is preliminary data.</text>
</comment>
<evidence type="ECO:0000313" key="2">
    <source>
        <dbReference type="Proteomes" id="UP000235145"/>
    </source>
</evidence>
<name>A0A9R1UFR4_LACSA</name>
<evidence type="ECO:0000313" key="1">
    <source>
        <dbReference type="EMBL" id="KAJ0186343.1"/>
    </source>
</evidence>
<dbReference type="AlphaFoldDB" id="A0A9R1UFR4"/>